<sequence>MVSRNFIHFLAIFLISLNLINETHGGMMQSVREYKEKLATARNNCRNSTQDNSLTSLNFMGLLKLAETGAENALCYFHCIFTDLHAIKNDQFNAEGAQAMMENVNDPNMKSRISSILERCNTAASENTSTERCALAQT</sequence>
<dbReference type="AlphaFoldDB" id="A0A0G3ZAN7"/>
<dbReference type="InterPro" id="IPR036728">
    <property type="entry name" value="PBP_GOBP_sf"/>
</dbReference>
<reference evidence="2" key="1">
    <citation type="submission" date="2014-12" db="EMBL/GenBank/DDBJ databases">
        <title>Identification and Comparison of Olfaction Genes Expressed in the Antennae of Two Lacewing Species.</title>
        <authorList>
            <person name="Li Z."/>
        </authorList>
    </citation>
    <scope>NUCLEOTIDE SEQUENCE</scope>
</reference>
<feature type="non-terminal residue" evidence="2">
    <location>
        <position position="138"/>
    </location>
</feature>
<dbReference type="GO" id="GO:0005549">
    <property type="term" value="F:odorant binding"/>
    <property type="evidence" value="ECO:0007669"/>
    <property type="project" value="InterPro"/>
</dbReference>
<proteinExistence type="evidence at transcript level"/>
<evidence type="ECO:0000313" key="2">
    <source>
        <dbReference type="EMBL" id="AKM52552.1"/>
    </source>
</evidence>
<keyword evidence="1" id="KW-0732">Signal</keyword>
<dbReference type="Gene3D" id="1.10.238.20">
    <property type="entry name" value="Pheromone/general odorant binding protein domain"/>
    <property type="match status" value="1"/>
</dbReference>
<feature type="signal peptide" evidence="1">
    <location>
        <begin position="1"/>
        <end position="25"/>
    </location>
</feature>
<dbReference type="Pfam" id="PF01395">
    <property type="entry name" value="PBP_GOBP"/>
    <property type="match status" value="1"/>
</dbReference>
<dbReference type="SUPFAM" id="SSF47565">
    <property type="entry name" value="Insect pheromone/odorant-binding proteins"/>
    <property type="match status" value="1"/>
</dbReference>
<feature type="chain" id="PRO_5005186403" evidence="1">
    <location>
        <begin position="26"/>
        <end position="138"/>
    </location>
</feature>
<accession>A0A0G3ZAN7</accession>
<dbReference type="InterPro" id="IPR006170">
    <property type="entry name" value="PBP/GOBP"/>
</dbReference>
<evidence type="ECO:0000256" key="1">
    <source>
        <dbReference type="SAM" id="SignalP"/>
    </source>
</evidence>
<name>A0A0G3ZAN7_CHRPA</name>
<organism evidence="2">
    <name type="scientific">Chrysopa pallens</name>
    <name type="common">Green lacewing</name>
    <name type="synonym">Hemerobius pallens</name>
    <dbReference type="NCBI Taxonomy" id="417485"/>
    <lineage>
        <taxon>Eukaryota</taxon>
        <taxon>Metazoa</taxon>
        <taxon>Ecdysozoa</taxon>
        <taxon>Arthropoda</taxon>
        <taxon>Hexapoda</taxon>
        <taxon>Insecta</taxon>
        <taxon>Pterygota</taxon>
        <taxon>Neoptera</taxon>
        <taxon>Endopterygota</taxon>
        <taxon>Neuroptera</taxon>
        <taxon>Hemerobiiformia</taxon>
        <taxon>Chrysopidae</taxon>
        <taxon>Chrysopinae</taxon>
        <taxon>Chrysopa</taxon>
    </lineage>
</organism>
<dbReference type="EMBL" id="KP403733">
    <property type="protein sequence ID" value="AKM52552.1"/>
    <property type="molecule type" value="mRNA"/>
</dbReference>
<protein>
    <submittedName>
        <fullName evidence="2">Odorant-binding protein 12</fullName>
    </submittedName>
</protein>